<evidence type="ECO:0000313" key="3">
    <source>
        <dbReference type="Proteomes" id="UP000233551"/>
    </source>
</evidence>
<keyword evidence="3" id="KW-1185">Reference proteome</keyword>
<keyword evidence="1" id="KW-1133">Transmembrane helix</keyword>
<protein>
    <submittedName>
        <fullName evidence="2">Uncharacterized protein</fullName>
    </submittedName>
</protein>
<evidence type="ECO:0000256" key="1">
    <source>
        <dbReference type="SAM" id="Phobius"/>
    </source>
</evidence>
<feature type="transmembrane region" description="Helical" evidence="1">
    <location>
        <begin position="6"/>
        <end position="27"/>
    </location>
</feature>
<proteinExistence type="predicted"/>
<dbReference type="Proteomes" id="UP000233551">
    <property type="component" value="Unassembled WGS sequence"/>
</dbReference>
<gene>
    <name evidence="2" type="ORF">CRG98_025397</name>
</gene>
<comment type="caution">
    <text evidence="2">The sequence shown here is derived from an EMBL/GenBank/DDBJ whole genome shotgun (WGS) entry which is preliminary data.</text>
</comment>
<keyword evidence="1" id="KW-0472">Membrane</keyword>
<accession>A0A2I0JDB3</accession>
<organism evidence="2 3">
    <name type="scientific">Punica granatum</name>
    <name type="common">Pomegranate</name>
    <dbReference type="NCBI Taxonomy" id="22663"/>
    <lineage>
        <taxon>Eukaryota</taxon>
        <taxon>Viridiplantae</taxon>
        <taxon>Streptophyta</taxon>
        <taxon>Embryophyta</taxon>
        <taxon>Tracheophyta</taxon>
        <taxon>Spermatophyta</taxon>
        <taxon>Magnoliopsida</taxon>
        <taxon>eudicotyledons</taxon>
        <taxon>Gunneridae</taxon>
        <taxon>Pentapetalae</taxon>
        <taxon>rosids</taxon>
        <taxon>malvids</taxon>
        <taxon>Myrtales</taxon>
        <taxon>Lythraceae</taxon>
        <taxon>Punica</taxon>
    </lineage>
</organism>
<reference evidence="2 3" key="1">
    <citation type="submission" date="2017-11" db="EMBL/GenBank/DDBJ databases">
        <title>De-novo sequencing of pomegranate (Punica granatum L.) genome.</title>
        <authorList>
            <person name="Akparov Z."/>
            <person name="Amiraslanov A."/>
            <person name="Hajiyeva S."/>
            <person name="Abbasov M."/>
            <person name="Kaur K."/>
            <person name="Hamwieh A."/>
            <person name="Solovyev V."/>
            <person name="Salamov A."/>
            <person name="Braich B."/>
            <person name="Kosarev P."/>
            <person name="Mahmoud A."/>
            <person name="Hajiyev E."/>
            <person name="Babayeva S."/>
            <person name="Izzatullayeva V."/>
            <person name="Mammadov A."/>
            <person name="Mammadov A."/>
            <person name="Sharifova S."/>
            <person name="Ojaghi J."/>
            <person name="Eynullazada K."/>
            <person name="Bayramov B."/>
            <person name="Abdulazimova A."/>
            <person name="Shahmuradov I."/>
        </authorList>
    </citation>
    <scope>NUCLEOTIDE SEQUENCE [LARGE SCALE GENOMIC DNA]</scope>
    <source>
        <strain evidence="3">cv. AG2017</strain>
        <tissue evidence="2">Leaf</tissue>
    </source>
</reference>
<sequence>MQSEIVISLALLFVGIAIMVAIYFCVVSRAFRDVRTMDHSARGISWLKTKNRSIAGIRSHAKF</sequence>
<dbReference type="AlphaFoldDB" id="A0A2I0JDB3"/>
<dbReference type="EMBL" id="PGOL01001803">
    <property type="protein sequence ID" value="PKI54217.1"/>
    <property type="molecule type" value="Genomic_DNA"/>
</dbReference>
<evidence type="ECO:0000313" key="2">
    <source>
        <dbReference type="EMBL" id="PKI54217.1"/>
    </source>
</evidence>
<name>A0A2I0JDB3_PUNGR</name>
<keyword evidence="1" id="KW-0812">Transmembrane</keyword>